<dbReference type="Proteomes" id="UP001331761">
    <property type="component" value="Unassembled WGS sequence"/>
</dbReference>
<dbReference type="EMBL" id="WIXE01003903">
    <property type="protein sequence ID" value="KAK5983530.1"/>
    <property type="molecule type" value="Genomic_DNA"/>
</dbReference>
<comment type="caution">
    <text evidence="1">The sequence shown here is derived from an EMBL/GenBank/DDBJ whole genome shotgun (WGS) entry which is preliminary data.</text>
</comment>
<proteinExistence type="predicted"/>
<evidence type="ECO:0000313" key="2">
    <source>
        <dbReference type="Proteomes" id="UP001331761"/>
    </source>
</evidence>
<organism evidence="1 2">
    <name type="scientific">Trichostrongylus colubriformis</name>
    <name type="common">Black scour worm</name>
    <dbReference type="NCBI Taxonomy" id="6319"/>
    <lineage>
        <taxon>Eukaryota</taxon>
        <taxon>Metazoa</taxon>
        <taxon>Ecdysozoa</taxon>
        <taxon>Nematoda</taxon>
        <taxon>Chromadorea</taxon>
        <taxon>Rhabditida</taxon>
        <taxon>Rhabditina</taxon>
        <taxon>Rhabditomorpha</taxon>
        <taxon>Strongyloidea</taxon>
        <taxon>Trichostrongylidae</taxon>
        <taxon>Trichostrongylus</taxon>
    </lineage>
</organism>
<dbReference type="AlphaFoldDB" id="A0AAN8G4S1"/>
<reference evidence="1 2" key="1">
    <citation type="submission" date="2019-10" db="EMBL/GenBank/DDBJ databases">
        <title>Assembly and Annotation for the nematode Trichostrongylus colubriformis.</title>
        <authorList>
            <person name="Martin J."/>
        </authorList>
    </citation>
    <scope>NUCLEOTIDE SEQUENCE [LARGE SCALE GENOMIC DNA]</scope>
    <source>
        <strain evidence="1">G859</strain>
        <tissue evidence="1">Whole worm</tissue>
    </source>
</reference>
<keyword evidence="2" id="KW-1185">Reference proteome</keyword>
<protein>
    <submittedName>
        <fullName evidence="1">Uncharacterized protein</fullName>
    </submittedName>
</protein>
<evidence type="ECO:0000313" key="1">
    <source>
        <dbReference type="EMBL" id="KAK5983530.1"/>
    </source>
</evidence>
<name>A0AAN8G4S1_TRICO</name>
<sequence length="139" mass="15483">MLVFGDKSKMRPDSCNSLAQTSSLSQRICAKKPRAHPEGLAVEESEMEKKPLCAAPFVELWGSTCSEIKSVFVRQQCLKTEEGTWNASSTVMLEKAAQNTMRVVITVMSMIITLPSALHPQQVKKSKREWQGQGAVWQN</sequence>
<accession>A0AAN8G4S1</accession>
<gene>
    <name evidence="1" type="ORF">GCK32_001145</name>
</gene>